<sequence>MAPSFVNDEETNARYGTRYPTPEIYCVPGVYRSRLAELNKFYLEIKCTCKNRYNVPISALVRNDGGATRTLHDLPIRLQCGRCATPPSSVPLNECAI</sequence>
<dbReference type="Proteomes" id="UP000244755">
    <property type="component" value="Chromosome 1"/>
</dbReference>
<keyword evidence="2" id="KW-1185">Reference proteome</keyword>
<name>A0A2R4WMA1_9HYPH</name>
<organism evidence="1 2">
    <name type="scientific">Methylobacterium currus</name>
    <dbReference type="NCBI Taxonomy" id="2051553"/>
    <lineage>
        <taxon>Bacteria</taxon>
        <taxon>Pseudomonadati</taxon>
        <taxon>Pseudomonadota</taxon>
        <taxon>Alphaproteobacteria</taxon>
        <taxon>Hyphomicrobiales</taxon>
        <taxon>Methylobacteriaceae</taxon>
        <taxon>Methylobacterium</taxon>
    </lineage>
</organism>
<evidence type="ECO:0000313" key="1">
    <source>
        <dbReference type="EMBL" id="AWB22646.1"/>
    </source>
</evidence>
<protein>
    <submittedName>
        <fullName evidence="1">Uncharacterized protein</fullName>
    </submittedName>
</protein>
<dbReference type="KEGG" id="mee:DA075_18450"/>
<proteinExistence type="predicted"/>
<dbReference type="AlphaFoldDB" id="A0A2R4WMA1"/>
<dbReference type="EMBL" id="CP028843">
    <property type="protein sequence ID" value="AWB22646.1"/>
    <property type="molecule type" value="Genomic_DNA"/>
</dbReference>
<reference evidence="1 2" key="1">
    <citation type="submission" date="2018-04" db="EMBL/GenBank/DDBJ databases">
        <title>Methylobacterium sp. PR1016A genome.</title>
        <authorList>
            <person name="Park W."/>
        </authorList>
    </citation>
    <scope>NUCLEOTIDE SEQUENCE [LARGE SCALE GENOMIC DNA]</scope>
    <source>
        <strain evidence="1 2">PR1016A</strain>
    </source>
</reference>
<evidence type="ECO:0000313" key="2">
    <source>
        <dbReference type="Proteomes" id="UP000244755"/>
    </source>
</evidence>
<accession>A0A2R4WMA1</accession>
<dbReference type="RefSeq" id="WP_099954450.1">
    <property type="nucleotide sequence ID" value="NZ_CP028843.1"/>
</dbReference>
<gene>
    <name evidence="1" type="ORF">DA075_18450</name>
</gene>